<accession>A0A1H2MV89</accession>
<proteinExistence type="predicted"/>
<reference evidence="3" key="1">
    <citation type="submission" date="2016-10" db="EMBL/GenBank/DDBJ databases">
        <authorList>
            <person name="Varghese N."/>
            <person name="Submissions S."/>
        </authorList>
    </citation>
    <scope>NUCLEOTIDE SEQUENCE [LARGE SCALE GENOMIC DNA]</scope>
    <source>
        <strain evidence="3">DSM 21743</strain>
    </source>
</reference>
<dbReference type="RefSeq" id="WP_091075285.1">
    <property type="nucleotide sequence ID" value="NZ_LT629799.1"/>
</dbReference>
<dbReference type="Proteomes" id="UP000198825">
    <property type="component" value="Chromosome I"/>
</dbReference>
<keyword evidence="3" id="KW-1185">Reference proteome</keyword>
<dbReference type="AlphaFoldDB" id="A0A1H2MV89"/>
<evidence type="ECO:0000313" key="3">
    <source>
        <dbReference type="Proteomes" id="UP000198825"/>
    </source>
</evidence>
<name>A0A1H2MV89_9ACTN</name>
<sequence length="457" mass="48344">MVGRALVGALLTLTFAATGLAGAEAAPVQASAPSPVARLVDGAQGGRVQAHRATDRANLARAAEEADEEVFVSVLGSCAPSAKKSAKPDGVVFSTHKATFDWVLTSTSGYRKTGSAKVKRDGIVALKLPSLRLGSYRIAVTERGASAPVSDDTFEVRLCLQVKTSCHAVRFTNPASNPAADLSYGADDEQSFDLTLAPGEVRTVRVDDKLIFFSAWAVTPEDPDATPAEQEDELDGPAPVNLGRGTLKVDQSCKAKVATPTQNAVQTNALVGCGAGAATGPVTFDWVAQKSLKNRSYGVVDATGTVVAQGSWTRGKPRTVPLPAGTYTYRAYANKNVQPFEETTFTVLRCVEVTPVCRALDLTNPNDVAVGLVVLDPALFEDPDVDLGDDPESDQLQERTLAGRASATVAWTQREAVVLAFAEQVDPANRFEQLASPFPVDEDDLDAFVRLPVPQDC</sequence>
<organism evidence="2 3">
    <name type="scientific">Microlunatus sagamiharensis</name>
    <dbReference type="NCBI Taxonomy" id="546874"/>
    <lineage>
        <taxon>Bacteria</taxon>
        <taxon>Bacillati</taxon>
        <taxon>Actinomycetota</taxon>
        <taxon>Actinomycetes</taxon>
        <taxon>Propionibacteriales</taxon>
        <taxon>Propionibacteriaceae</taxon>
        <taxon>Microlunatus</taxon>
    </lineage>
</organism>
<evidence type="ECO:0000313" key="2">
    <source>
        <dbReference type="EMBL" id="SDU97090.1"/>
    </source>
</evidence>
<keyword evidence="1" id="KW-0732">Signal</keyword>
<evidence type="ECO:0008006" key="4">
    <source>
        <dbReference type="Google" id="ProtNLM"/>
    </source>
</evidence>
<feature type="chain" id="PRO_5038879619" description="Ig-like domain (Group 3)" evidence="1">
    <location>
        <begin position="22"/>
        <end position="457"/>
    </location>
</feature>
<dbReference type="STRING" id="546874.SAMN04488544_2778"/>
<feature type="signal peptide" evidence="1">
    <location>
        <begin position="1"/>
        <end position="21"/>
    </location>
</feature>
<evidence type="ECO:0000256" key="1">
    <source>
        <dbReference type="SAM" id="SignalP"/>
    </source>
</evidence>
<dbReference type="EMBL" id="LT629799">
    <property type="protein sequence ID" value="SDU97090.1"/>
    <property type="molecule type" value="Genomic_DNA"/>
</dbReference>
<dbReference type="OrthoDB" id="9809583at2"/>
<gene>
    <name evidence="2" type="ORF">SAMN04488544_2778</name>
</gene>
<protein>
    <recommendedName>
        <fullName evidence="4">Ig-like domain (Group 3)</fullName>
    </recommendedName>
</protein>